<evidence type="ECO:0000259" key="2">
    <source>
        <dbReference type="PROSITE" id="PS50883"/>
    </source>
</evidence>
<feature type="domain" description="GGDEF" evidence="3">
    <location>
        <begin position="164"/>
        <end position="297"/>
    </location>
</feature>
<dbReference type="Pfam" id="PF00990">
    <property type="entry name" value="GGDEF"/>
    <property type="match status" value="1"/>
</dbReference>
<proteinExistence type="predicted"/>
<keyword evidence="1" id="KW-1133">Transmembrane helix</keyword>
<feature type="transmembrane region" description="Helical" evidence="1">
    <location>
        <begin position="69"/>
        <end position="86"/>
    </location>
</feature>
<reference evidence="5" key="1">
    <citation type="submission" date="2021-01" db="EMBL/GenBank/DDBJ databases">
        <title>Genome public.</title>
        <authorList>
            <person name="Liu C."/>
            <person name="Sun Q."/>
        </authorList>
    </citation>
    <scope>NUCLEOTIDE SEQUENCE [LARGE SCALE GENOMIC DNA]</scope>
    <source>
        <strain evidence="5">YIM B02505</strain>
    </source>
</reference>
<dbReference type="InterPro" id="IPR043128">
    <property type="entry name" value="Rev_trsase/Diguanyl_cyclase"/>
</dbReference>
<dbReference type="InterPro" id="IPR035919">
    <property type="entry name" value="EAL_sf"/>
</dbReference>
<sequence length="561" mass="64546">MKDINKIYRMNERNIQYYLDSSSKINPKRQSFKVASVYAIVGIIWIVTSDNLAVYVAGRDNLYEQIQTYKGWVFVLLTTLVIYISIRNSLMLFDKALNEIYQNYDELNKSHETLLELEGEIERQLQDLHILAYYDTFTKLPNKHLLEKEIKNLINSSKIESLTNKFAFICLTIDNLADINDILGHKYGDLLIKNVGNTLKDIINNPNKISKLKEDMFAIILLNIKDKNEVVDKVNNILLKLKRGWKINNQEFHISYNLGISLYPIDGSNFNDLLKNSNMALSKVKSLEKDKVSFYDKTIEERNVVKINLINEIIHAIENEQFSLFYQPIVDLKKNVVIGVEALIRWIHPKKGFVSPMDFVPLAESMGLIDNIEKWVFKQALMQKKSWNEKGYKSIKISINLSSKRMNNDCFIDELCSMTNSMEIDREEVQLEITETSVIDNLEIAGIMLNKLRSMGFKIALDDFGTGYSSLTYINSLSMDVVKIDKEFIKSISNKNKNAIIVTAVMNLIHSLDLVVVAEGIENIEQKEFLKLNGCDMGQGFLYSKALPAVEVEKLFTIKFE</sequence>
<evidence type="ECO:0000259" key="3">
    <source>
        <dbReference type="PROSITE" id="PS50887"/>
    </source>
</evidence>
<feature type="domain" description="EAL" evidence="2">
    <location>
        <begin position="306"/>
        <end position="560"/>
    </location>
</feature>
<keyword evidence="5" id="KW-1185">Reference proteome</keyword>
<dbReference type="Proteomes" id="UP000596739">
    <property type="component" value="Unassembled WGS sequence"/>
</dbReference>
<dbReference type="SUPFAM" id="SSF141868">
    <property type="entry name" value="EAL domain-like"/>
    <property type="match status" value="1"/>
</dbReference>
<accession>A0ABS1EUC5</accession>
<dbReference type="CDD" id="cd01948">
    <property type="entry name" value="EAL"/>
    <property type="match status" value="1"/>
</dbReference>
<feature type="transmembrane region" description="Helical" evidence="1">
    <location>
        <begin position="34"/>
        <end position="57"/>
    </location>
</feature>
<dbReference type="Gene3D" id="3.30.70.270">
    <property type="match status" value="1"/>
</dbReference>
<dbReference type="InterPro" id="IPR001633">
    <property type="entry name" value="EAL_dom"/>
</dbReference>
<name>A0ABS1EUC5_9CLOT</name>
<keyword evidence="1" id="KW-0812">Transmembrane</keyword>
<evidence type="ECO:0000313" key="4">
    <source>
        <dbReference type="EMBL" id="MBK1812981.1"/>
    </source>
</evidence>
<evidence type="ECO:0000313" key="5">
    <source>
        <dbReference type="Proteomes" id="UP000596739"/>
    </source>
</evidence>
<gene>
    <name evidence="4" type="ORF">JHL18_20360</name>
</gene>
<keyword evidence="1" id="KW-0472">Membrane</keyword>
<dbReference type="SMART" id="SM00267">
    <property type="entry name" value="GGDEF"/>
    <property type="match status" value="1"/>
</dbReference>
<protein>
    <submittedName>
        <fullName evidence="4">GGDEF domain-containing protein</fullName>
    </submittedName>
</protein>
<dbReference type="NCBIfam" id="TIGR00254">
    <property type="entry name" value="GGDEF"/>
    <property type="match status" value="1"/>
</dbReference>
<dbReference type="PANTHER" id="PTHR33121:SF70">
    <property type="entry name" value="SIGNALING PROTEIN YKOW"/>
    <property type="match status" value="1"/>
</dbReference>
<dbReference type="PROSITE" id="PS50887">
    <property type="entry name" value="GGDEF"/>
    <property type="match status" value="1"/>
</dbReference>
<dbReference type="SUPFAM" id="SSF55073">
    <property type="entry name" value="Nucleotide cyclase"/>
    <property type="match status" value="1"/>
</dbReference>
<evidence type="ECO:0000256" key="1">
    <source>
        <dbReference type="SAM" id="Phobius"/>
    </source>
</evidence>
<comment type="caution">
    <text evidence="4">The sequence shown here is derived from an EMBL/GenBank/DDBJ whole genome shotgun (WGS) entry which is preliminary data.</text>
</comment>
<dbReference type="Pfam" id="PF00563">
    <property type="entry name" value="EAL"/>
    <property type="match status" value="1"/>
</dbReference>
<dbReference type="InterPro" id="IPR050706">
    <property type="entry name" value="Cyclic-di-GMP_PDE-like"/>
</dbReference>
<dbReference type="EMBL" id="JAENHN010000053">
    <property type="protein sequence ID" value="MBK1812981.1"/>
    <property type="molecule type" value="Genomic_DNA"/>
</dbReference>
<dbReference type="RefSeq" id="WP_200272673.1">
    <property type="nucleotide sequence ID" value="NZ_JAENHN010000053.1"/>
</dbReference>
<dbReference type="CDD" id="cd01949">
    <property type="entry name" value="GGDEF"/>
    <property type="match status" value="1"/>
</dbReference>
<organism evidence="4 5">
    <name type="scientific">Clostridium yunnanense</name>
    <dbReference type="NCBI Taxonomy" id="2800325"/>
    <lineage>
        <taxon>Bacteria</taxon>
        <taxon>Bacillati</taxon>
        <taxon>Bacillota</taxon>
        <taxon>Clostridia</taxon>
        <taxon>Eubacteriales</taxon>
        <taxon>Clostridiaceae</taxon>
        <taxon>Clostridium</taxon>
    </lineage>
</organism>
<dbReference type="PANTHER" id="PTHR33121">
    <property type="entry name" value="CYCLIC DI-GMP PHOSPHODIESTERASE PDEF"/>
    <property type="match status" value="1"/>
</dbReference>
<dbReference type="SMART" id="SM00052">
    <property type="entry name" value="EAL"/>
    <property type="match status" value="1"/>
</dbReference>
<dbReference type="InterPro" id="IPR000160">
    <property type="entry name" value="GGDEF_dom"/>
</dbReference>
<dbReference type="Gene3D" id="3.20.20.450">
    <property type="entry name" value="EAL domain"/>
    <property type="match status" value="1"/>
</dbReference>
<dbReference type="PROSITE" id="PS50883">
    <property type="entry name" value="EAL"/>
    <property type="match status" value="1"/>
</dbReference>
<dbReference type="InterPro" id="IPR029787">
    <property type="entry name" value="Nucleotide_cyclase"/>
</dbReference>